<comment type="caution">
    <text evidence="2">The sequence shown here is derived from an EMBL/GenBank/DDBJ whole genome shotgun (WGS) entry which is preliminary data.</text>
</comment>
<protein>
    <submittedName>
        <fullName evidence="2">Uncharacterized protein</fullName>
    </submittedName>
</protein>
<reference evidence="2" key="1">
    <citation type="journal article" date="2015" name="Nature">
        <title>Complex archaea that bridge the gap between prokaryotes and eukaryotes.</title>
        <authorList>
            <person name="Spang A."/>
            <person name="Saw J.H."/>
            <person name="Jorgensen S.L."/>
            <person name="Zaremba-Niedzwiedzka K."/>
            <person name="Martijn J."/>
            <person name="Lind A.E."/>
            <person name="van Eijk R."/>
            <person name="Schleper C."/>
            <person name="Guy L."/>
            <person name="Ettema T.J."/>
        </authorList>
    </citation>
    <scope>NUCLEOTIDE SEQUENCE</scope>
</reference>
<dbReference type="EMBL" id="LAZR01047088">
    <property type="protein sequence ID" value="KKK95033.1"/>
    <property type="molecule type" value="Genomic_DNA"/>
</dbReference>
<sequence length="140" mass="16434">QRSCRSLTLIIISINKSKKSAKMIKYLKPVIDRSYPQEHTAVAFKYVEKEHKKGTVVIIDEMSDFKDEMSDFKKEMRAQNKEMNIRWLEDKIATLERIGSRGNLGYNNTHAYDTILDFSTPLASPKMIDMVKGWDQFRRR</sequence>
<dbReference type="AlphaFoldDB" id="A0A0F8ZMG6"/>
<gene>
    <name evidence="2" type="ORF">LCGC14_2676850</name>
</gene>
<feature type="coiled-coil region" evidence="1">
    <location>
        <begin position="62"/>
        <end position="98"/>
    </location>
</feature>
<name>A0A0F8ZMG6_9ZZZZ</name>
<proteinExistence type="predicted"/>
<organism evidence="2">
    <name type="scientific">marine sediment metagenome</name>
    <dbReference type="NCBI Taxonomy" id="412755"/>
    <lineage>
        <taxon>unclassified sequences</taxon>
        <taxon>metagenomes</taxon>
        <taxon>ecological metagenomes</taxon>
    </lineage>
</organism>
<evidence type="ECO:0000256" key="1">
    <source>
        <dbReference type="SAM" id="Coils"/>
    </source>
</evidence>
<evidence type="ECO:0000313" key="2">
    <source>
        <dbReference type="EMBL" id="KKK95033.1"/>
    </source>
</evidence>
<keyword evidence="1" id="KW-0175">Coiled coil</keyword>
<accession>A0A0F8ZMG6</accession>
<feature type="non-terminal residue" evidence="2">
    <location>
        <position position="1"/>
    </location>
</feature>